<dbReference type="Proteomes" id="UP001258181">
    <property type="component" value="Unassembled WGS sequence"/>
</dbReference>
<sequence>MARKWLLFLFGLFIFLFALLLATPVFGISKLYN</sequence>
<gene>
    <name evidence="1" type="ORF">J2X07_000276</name>
</gene>
<proteinExistence type="predicted"/>
<organism evidence="1 2">
    <name type="scientific">Fictibacillus barbaricus</name>
    <dbReference type="NCBI Taxonomy" id="182136"/>
    <lineage>
        <taxon>Bacteria</taxon>
        <taxon>Bacillati</taxon>
        <taxon>Bacillota</taxon>
        <taxon>Bacilli</taxon>
        <taxon>Bacillales</taxon>
        <taxon>Fictibacillaceae</taxon>
        <taxon>Fictibacillus</taxon>
    </lineage>
</organism>
<name>A0ABU1TVS9_9BACL</name>
<accession>A0ABU1TVS9</accession>
<dbReference type="EMBL" id="JAVDWA010000001">
    <property type="protein sequence ID" value="MDR7071301.1"/>
    <property type="molecule type" value="Genomic_DNA"/>
</dbReference>
<protein>
    <submittedName>
        <fullName evidence="1">Uncharacterized protein</fullName>
    </submittedName>
</protein>
<reference evidence="1 2" key="1">
    <citation type="submission" date="2023-07" db="EMBL/GenBank/DDBJ databases">
        <title>Sorghum-associated microbial communities from plants grown in Nebraska, USA.</title>
        <authorList>
            <person name="Schachtman D."/>
        </authorList>
    </citation>
    <scope>NUCLEOTIDE SEQUENCE [LARGE SCALE GENOMIC DNA]</scope>
    <source>
        <strain evidence="1 2">BE211</strain>
    </source>
</reference>
<keyword evidence="2" id="KW-1185">Reference proteome</keyword>
<comment type="caution">
    <text evidence="1">The sequence shown here is derived from an EMBL/GenBank/DDBJ whole genome shotgun (WGS) entry which is preliminary data.</text>
</comment>
<evidence type="ECO:0000313" key="1">
    <source>
        <dbReference type="EMBL" id="MDR7071301.1"/>
    </source>
</evidence>
<evidence type="ECO:0000313" key="2">
    <source>
        <dbReference type="Proteomes" id="UP001258181"/>
    </source>
</evidence>